<keyword evidence="3" id="KW-1185">Reference proteome</keyword>
<keyword evidence="2" id="KW-0378">Hydrolase</keyword>
<dbReference type="PANTHER" id="PTHR43283">
    <property type="entry name" value="BETA-LACTAMASE-RELATED"/>
    <property type="match status" value="1"/>
</dbReference>
<protein>
    <submittedName>
        <fullName evidence="2">Serine hydrolase</fullName>
    </submittedName>
</protein>
<dbReference type="RefSeq" id="WP_186950645.1">
    <property type="nucleotide sequence ID" value="NZ_JACOGF010000019.1"/>
</dbReference>
<dbReference type="InterPro" id="IPR012338">
    <property type="entry name" value="Beta-lactam/transpept-like"/>
</dbReference>
<evidence type="ECO:0000313" key="3">
    <source>
        <dbReference type="Proteomes" id="UP000650424"/>
    </source>
</evidence>
<evidence type="ECO:0000259" key="1">
    <source>
        <dbReference type="Pfam" id="PF00144"/>
    </source>
</evidence>
<reference evidence="2 3" key="1">
    <citation type="submission" date="2020-08" db="EMBL/GenBank/DDBJ databases">
        <title>Novel species isolated from subtropical streams in China.</title>
        <authorList>
            <person name="Lu H."/>
        </authorList>
    </citation>
    <scope>NUCLEOTIDE SEQUENCE [LARGE SCALE GENOMIC DNA]</scope>
    <source>
        <strain evidence="2 3">CY18W</strain>
    </source>
</reference>
<dbReference type="SUPFAM" id="SSF56601">
    <property type="entry name" value="beta-lactamase/transpeptidase-like"/>
    <property type="match status" value="1"/>
</dbReference>
<dbReference type="Gene3D" id="3.40.710.10">
    <property type="entry name" value="DD-peptidase/beta-lactamase superfamily"/>
    <property type="match status" value="1"/>
</dbReference>
<gene>
    <name evidence="2" type="ORF">H8L32_25330</name>
</gene>
<dbReference type="Proteomes" id="UP000650424">
    <property type="component" value="Unassembled WGS sequence"/>
</dbReference>
<name>A0ABR6ZYU7_9BURK</name>
<dbReference type="EMBL" id="JACOGF010000019">
    <property type="protein sequence ID" value="MBC3920813.1"/>
    <property type="molecule type" value="Genomic_DNA"/>
</dbReference>
<dbReference type="InterPro" id="IPR050789">
    <property type="entry name" value="Diverse_Enzym_Activities"/>
</dbReference>
<sequence length="348" mass="38285">MLLLLLMASTASNAEAVFPEKTWEEIPAATQTASCLQAQTKAQHLLEQQASTALLFIRDGRVLFSYGRTDVPGIVESARKSILSMLYGKYVANATIDLDQTLAQLGIDDAGGLLDSEKQARVRDLLTARSGVFHAAANTGDDLPSAPARGSQTPGSYFLYNNWDFNVAGTVLENATHKSVYQLFDEDIAQALQLQDFQLSAQKKFGDTSKSLHLPYHFLLSTRDMARLGYLALHQGNWNGRQLIPADWMDKTTSVVTPSSAMHPATTAARKLGYGYMWWVLEEPATSPLYQTYMAWGLHGQYILVIPKLNMVIAHQRKVPVDGKWDVPKVGKQAFFSIAATLAGACQQ</sequence>
<accession>A0ABR6ZYU7</accession>
<evidence type="ECO:0000313" key="2">
    <source>
        <dbReference type="EMBL" id="MBC3920813.1"/>
    </source>
</evidence>
<dbReference type="Pfam" id="PF00144">
    <property type="entry name" value="Beta-lactamase"/>
    <property type="match status" value="1"/>
</dbReference>
<comment type="caution">
    <text evidence="2">The sequence shown here is derived from an EMBL/GenBank/DDBJ whole genome shotgun (WGS) entry which is preliminary data.</text>
</comment>
<dbReference type="PANTHER" id="PTHR43283:SF7">
    <property type="entry name" value="BETA-LACTAMASE-RELATED DOMAIN-CONTAINING PROTEIN"/>
    <property type="match status" value="1"/>
</dbReference>
<proteinExistence type="predicted"/>
<organism evidence="2 3">
    <name type="scientific">Undibacterium hunanense</name>
    <dbReference type="NCBI Taxonomy" id="2762292"/>
    <lineage>
        <taxon>Bacteria</taxon>
        <taxon>Pseudomonadati</taxon>
        <taxon>Pseudomonadota</taxon>
        <taxon>Betaproteobacteria</taxon>
        <taxon>Burkholderiales</taxon>
        <taxon>Oxalobacteraceae</taxon>
        <taxon>Undibacterium</taxon>
    </lineage>
</organism>
<feature type="domain" description="Beta-lactamase-related" evidence="1">
    <location>
        <begin position="46"/>
        <end position="314"/>
    </location>
</feature>
<dbReference type="InterPro" id="IPR001466">
    <property type="entry name" value="Beta-lactam-related"/>
</dbReference>
<dbReference type="GO" id="GO:0016787">
    <property type="term" value="F:hydrolase activity"/>
    <property type="evidence" value="ECO:0007669"/>
    <property type="project" value="UniProtKB-KW"/>
</dbReference>